<dbReference type="OMA" id="FRKGDCR"/>
<gene>
    <name evidence="2" type="ORF">X975_06733</name>
</gene>
<dbReference type="AlphaFoldDB" id="A0A087TC51"/>
<reference evidence="2 3" key="1">
    <citation type="submission" date="2013-11" db="EMBL/GenBank/DDBJ databases">
        <title>Genome sequencing of Stegodyphus mimosarum.</title>
        <authorList>
            <person name="Bechsgaard J."/>
        </authorList>
    </citation>
    <scope>NUCLEOTIDE SEQUENCE [LARGE SCALE GENOMIC DNA]</scope>
</reference>
<feature type="non-terminal residue" evidence="2">
    <location>
        <position position="106"/>
    </location>
</feature>
<dbReference type="Proteomes" id="UP000054359">
    <property type="component" value="Unassembled WGS sequence"/>
</dbReference>
<keyword evidence="3" id="KW-1185">Reference proteome</keyword>
<organism evidence="2 3">
    <name type="scientific">Stegodyphus mimosarum</name>
    <name type="common">African social velvet spider</name>
    <dbReference type="NCBI Taxonomy" id="407821"/>
    <lineage>
        <taxon>Eukaryota</taxon>
        <taxon>Metazoa</taxon>
        <taxon>Ecdysozoa</taxon>
        <taxon>Arthropoda</taxon>
        <taxon>Chelicerata</taxon>
        <taxon>Arachnida</taxon>
        <taxon>Araneae</taxon>
        <taxon>Araneomorphae</taxon>
        <taxon>Entelegynae</taxon>
        <taxon>Eresoidea</taxon>
        <taxon>Eresidae</taxon>
        <taxon>Stegodyphus</taxon>
    </lineage>
</organism>
<dbReference type="Gene3D" id="2.10.80.10">
    <property type="entry name" value="Lipase, subunit A"/>
    <property type="match status" value="1"/>
</dbReference>
<evidence type="ECO:0000256" key="1">
    <source>
        <dbReference type="SAM" id="SignalP"/>
    </source>
</evidence>
<evidence type="ECO:0000313" key="3">
    <source>
        <dbReference type="Proteomes" id="UP000054359"/>
    </source>
</evidence>
<proteinExistence type="predicted"/>
<protein>
    <submittedName>
        <fullName evidence="2">Uncharacterized protein</fullName>
    </submittedName>
</protein>
<dbReference type="OrthoDB" id="6434454at2759"/>
<dbReference type="EMBL" id="KK114551">
    <property type="protein sequence ID" value="KFM62690.1"/>
    <property type="molecule type" value="Genomic_DNA"/>
</dbReference>
<evidence type="ECO:0000313" key="2">
    <source>
        <dbReference type="EMBL" id="KFM62690.1"/>
    </source>
</evidence>
<keyword evidence="1" id="KW-0732">Signal</keyword>
<sequence length="106" mass="11581">MKYFVLAALLIIPVIAEGDKRCHLSSDCDDGECCVARLGLGFRKGDCRKLAALGESCSHEDDKLLTVGEKYIMHCPCVSGLACEPEETKDMPFIGTIKINERCVEG</sequence>
<feature type="signal peptide" evidence="1">
    <location>
        <begin position="1"/>
        <end position="18"/>
    </location>
</feature>
<accession>A0A087TC51</accession>
<name>A0A087TC51_STEMI</name>
<feature type="chain" id="PRO_5001829604" evidence="1">
    <location>
        <begin position="19"/>
        <end position="106"/>
    </location>
</feature>